<sequence length="261" mass="27376">MKRAAAALACILSISAQTAAAVPPEISTRPDRRPAEFDQGQLELPRPSGALFISPRPTSRPENLKRAATVRAAGFVPAPLPTPTAPKRGALCGDPRLSGAPAAPIPAKMAGCGLDSGVQITAVDGIPLSQVAKIDCVTAVALANWVQGGLKPIVGRTGGGVAQIKVAAHYVCRPRNNQSGARVSEHGRGRAIDITGFMLRNGAQMNVLTGWNDRSQGKYLKQMHSSACGVFGTVLGPNANAAHRDHFHFDTARYRSGSYCR</sequence>
<feature type="domain" description="Extensin-like C-terminal" evidence="3">
    <location>
        <begin position="107"/>
        <end position="261"/>
    </location>
</feature>
<dbReference type="OrthoDB" id="9809788at2"/>
<evidence type="ECO:0000259" key="3">
    <source>
        <dbReference type="Pfam" id="PF06904"/>
    </source>
</evidence>
<reference evidence="4 5" key="1">
    <citation type="submission" date="2019-07" db="EMBL/GenBank/DDBJ databases">
        <title>Litoreibacter alkalisoli sp. nov., isolated from saline-alkaline soil.</title>
        <authorList>
            <person name="Wang S."/>
            <person name="Xu L."/>
            <person name="Xing Y.-T."/>
            <person name="Sun J.-Q."/>
        </authorList>
    </citation>
    <scope>NUCLEOTIDE SEQUENCE [LARGE SCALE GENOMIC DNA]</scope>
    <source>
        <strain evidence="4 5">LN3S51</strain>
    </source>
</reference>
<dbReference type="AlphaFoldDB" id="A0A5B8J1R4"/>
<dbReference type="EMBL" id="CP042261">
    <property type="protein sequence ID" value="QDY68427.1"/>
    <property type="molecule type" value="Genomic_DNA"/>
</dbReference>
<evidence type="ECO:0000256" key="1">
    <source>
        <dbReference type="SAM" id="MobiDB-lite"/>
    </source>
</evidence>
<feature type="region of interest" description="Disordered" evidence="1">
    <location>
        <begin position="23"/>
        <end position="49"/>
    </location>
</feature>
<gene>
    <name evidence="4" type="ORF">FPZ52_01520</name>
</gene>
<proteinExistence type="predicted"/>
<evidence type="ECO:0000313" key="5">
    <source>
        <dbReference type="Proteomes" id="UP000318483"/>
    </source>
</evidence>
<accession>A0A5B8J1R4</accession>
<dbReference type="Proteomes" id="UP000318483">
    <property type="component" value="Chromosome"/>
</dbReference>
<protein>
    <submittedName>
        <fullName evidence="4">Extensin family protein</fullName>
    </submittedName>
</protein>
<evidence type="ECO:0000256" key="2">
    <source>
        <dbReference type="SAM" id="SignalP"/>
    </source>
</evidence>
<dbReference type="KEGG" id="lit:FPZ52_01520"/>
<dbReference type="InterPro" id="IPR009683">
    <property type="entry name" value="Extensin-like_C"/>
</dbReference>
<feature type="chain" id="PRO_5022854234" evidence="2">
    <location>
        <begin position="21"/>
        <end position="261"/>
    </location>
</feature>
<keyword evidence="2" id="KW-0732">Signal</keyword>
<evidence type="ECO:0000313" key="4">
    <source>
        <dbReference type="EMBL" id="QDY68427.1"/>
    </source>
</evidence>
<dbReference type="Pfam" id="PF06904">
    <property type="entry name" value="Extensin-like_C"/>
    <property type="match status" value="1"/>
</dbReference>
<dbReference type="RefSeq" id="WP_146363043.1">
    <property type="nucleotide sequence ID" value="NZ_CP042261.1"/>
</dbReference>
<keyword evidence="5" id="KW-1185">Reference proteome</keyword>
<organism evidence="4 5">
    <name type="scientific">Qingshengfaniella alkalisoli</name>
    <dbReference type="NCBI Taxonomy" id="2599296"/>
    <lineage>
        <taxon>Bacteria</taxon>
        <taxon>Pseudomonadati</taxon>
        <taxon>Pseudomonadota</taxon>
        <taxon>Alphaproteobacteria</taxon>
        <taxon>Rhodobacterales</taxon>
        <taxon>Paracoccaceae</taxon>
        <taxon>Qingshengfaniella</taxon>
    </lineage>
</organism>
<feature type="signal peptide" evidence="2">
    <location>
        <begin position="1"/>
        <end position="20"/>
    </location>
</feature>
<name>A0A5B8J1R4_9RHOB</name>